<gene>
    <name evidence="2" type="ORF">BN1723_005987</name>
</gene>
<dbReference type="Proteomes" id="UP000045706">
    <property type="component" value="Unassembled WGS sequence"/>
</dbReference>
<dbReference type="Pfam" id="PF08718">
    <property type="entry name" value="GLTP"/>
    <property type="match status" value="1"/>
</dbReference>
<proteinExistence type="predicted"/>
<organism evidence="2 3">
    <name type="scientific">Verticillium longisporum</name>
    <name type="common">Verticillium dahliae var. longisporum</name>
    <dbReference type="NCBI Taxonomy" id="100787"/>
    <lineage>
        <taxon>Eukaryota</taxon>
        <taxon>Fungi</taxon>
        <taxon>Dikarya</taxon>
        <taxon>Ascomycota</taxon>
        <taxon>Pezizomycotina</taxon>
        <taxon>Sordariomycetes</taxon>
        <taxon>Hypocreomycetidae</taxon>
        <taxon>Glomerellales</taxon>
        <taxon>Plectosphaerellaceae</taxon>
        <taxon>Verticillium</taxon>
    </lineage>
</organism>
<dbReference type="EMBL" id="CVQI01033828">
    <property type="protein sequence ID" value="CRK44070.1"/>
    <property type="molecule type" value="Genomic_DNA"/>
</dbReference>
<dbReference type="GO" id="GO:0120013">
    <property type="term" value="F:lipid transfer activity"/>
    <property type="evidence" value="ECO:0007669"/>
    <property type="project" value="InterPro"/>
</dbReference>
<dbReference type="SUPFAM" id="SSF110004">
    <property type="entry name" value="Glycolipid transfer protein, GLTP"/>
    <property type="match status" value="1"/>
</dbReference>
<feature type="domain" description="Glycolipid transfer protein" evidence="1">
    <location>
        <begin position="52"/>
        <end position="111"/>
    </location>
</feature>
<protein>
    <recommendedName>
        <fullName evidence="1">Glycolipid transfer protein domain-containing protein</fullName>
    </recommendedName>
</protein>
<dbReference type="AlphaFoldDB" id="A0A0G4NCN4"/>
<dbReference type="InterPro" id="IPR014830">
    <property type="entry name" value="Glycolipid_transfer_prot_dom"/>
</dbReference>
<evidence type="ECO:0000259" key="1">
    <source>
        <dbReference type="Pfam" id="PF08718"/>
    </source>
</evidence>
<dbReference type="GO" id="GO:0005737">
    <property type="term" value="C:cytoplasm"/>
    <property type="evidence" value="ECO:0007669"/>
    <property type="project" value="InterPro"/>
</dbReference>
<evidence type="ECO:0000313" key="2">
    <source>
        <dbReference type="EMBL" id="CRK44070.1"/>
    </source>
</evidence>
<name>A0A0G4NCN4_VERLO</name>
<reference evidence="3" key="1">
    <citation type="submission" date="2015-05" db="EMBL/GenBank/DDBJ databases">
        <authorList>
            <person name="Fogelqvist Johan"/>
        </authorList>
    </citation>
    <scope>NUCLEOTIDE SEQUENCE [LARGE SCALE GENOMIC DNA]</scope>
</reference>
<dbReference type="InterPro" id="IPR036497">
    <property type="entry name" value="GLTP_sf"/>
</dbReference>
<accession>A0A0G4NCN4</accession>
<evidence type="ECO:0000313" key="3">
    <source>
        <dbReference type="Proteomes" id="UP000045706"/>
    </source>
</evidence>
<dbReference type="Gene3D" id="1.10.3520.10">
    <property type="entry name" value="Glycolipid transfer protein"/>
    <property type="match status" value="1"/>
</dbReference>
<sequence length="117" mass="12837">MAVISNAPKTAAQERIELAFENRWKTLKSNPKIIVIALFASFGGFEYGYQQDVLGSVAFSPVKSDMLGNVKKIRDRLLAAPAESLDLQSLVRAEIASKKHVAAEGLLWLTRPSPLEP</sequence>